<feature type="chain" id="PRO_5005326469" evidence="2">
    <location>
        <begin position="25"/>
        <end position="102"/>
    </location>
</feature>
<feature type="signal peptide" evidence="2">
    <location>
        <begin position="1"/>
        <end position="24"/>
    </location>
</feature>
<feature type="compositionally biased region" description="Basic and acidic residues" evidence="1">
    <location>
        <begin position="39"/>
        <end position="52"/>
    </location>
</feature>
<reference evidence="3" key="1">
    <citation type="submission" date="2012-09" db="EMBL/GenBank/DDBJ databases">
        <authorList>
            <person name="Martin A.A."/>
        </authorList>
    </citation>
    <scope>NUCLEOTIDE SEQUENCE</scope>
</reference>
<keyword evidence="3" id="KW-1185">Reference proteome</keyword>
<organism evidence="3 4">
    <name type="scientific">Angiostrongylus cantonensis</name>
    <name type="common">Rat lungworm</name>
    <dbReference type="NCBI Taxonomy" id="6313"/>
    <lineage>
        <taxon>Eukaryota</taxon>
        <taxon>Metazoa</taxon>
        <taxon>Ecdysozoa</taxon>
        <taxon>Nematoda</taxon>
        <taxon>Chromadorea</taxon>
        <taxon>Rhabditida</taxon>
        <taxon>Rhabditina</taxon>
        <taxon>Rhabditomorpha</taxon>
        <taxon>Strongyloidea</taxon>
        <taxon>Metastrongylidae</taxon>
        <taxon>Angiostrongylus</taxon>
    </lineage>
</organism>
<accession>A0A0K0D2K6</accession>
<sequence>MFAAKSSTMKNLVLLLIVLISVNAFKIPFFGRSSSSSSSEEKQSKKGRDKVSEGLSAVTTTSFPGDVTSEGMAWEADYTEIPEELSTTADYEPIDENTAEEE</sequence>
<evidence type="ECO:0000256" key="2">
    <source>
        <dbReference type="SAM" id="SignalP"/>
    </source>
</evidence>
<proteinExistence type="predicted"/>
<protein>
    <submittedName>
        <fullName evidence="4">Secreted protein</fullName>
    </submittedName>
</protein>
<evidence type="ECO:0000313" key="4">
    <source>
        <dbReference type="WBParaSite" id="ACAC_0000430101-mRNA-1"/>
    </source>
</evidence>
<feature type="region of interest" description="Disordered" evidence="1">
    <location>
        <begin position="30"/>
        <end position="102"/>
    </location>
</feature>
<feature type="compositionally biased region" description="Acidic residues" evidence="1">
    <location>
        <begin position="92"/>
        <end position="102"/>
    </location>
</feature>
<dbReference type="WBParaSite" id="ACAC_0000430101-mRNA-1">
    <property type="protein sequence ID" value="ACAC_0000430101-mRNA-1"/>
    <property type="gene ID" value="ACAC_0000430101"/>
</dbReference>
<keyword evidence="2" id="KW-0732">Signal</keyword>
<dbReference type="Proteomes" id="UP000035642">
    <property type="component" value="Unassembled WGS sequence"/>
</dbReference>
<name>A0A0K0D2K6_ANGCA</name>
<evidence type="ECO:0000313" key="3">
    <source>
        <dbReference type="Proteomes" id="UP000035642"/>
    </source>
</evidence>
<dbReference type="AlphaFoldDB" id="A0A0K0D2K6"/>
<reference evidence="4" key="2">
    <citation type="submission" date="2017-02" db="UniProtKB">
        <authorList>
            <consortium name="WormBaseParasite"/>
        </authorList>
    </citation>
    <scope>IDENTIFICATION</scope>
</reference>
<evidence type="ECO:0000256" key="1">
    <source>
        <dbReference type="SAM" id="MobiDB-lite"/>
    </source>
</evidence>